<dbReference type="SMART" id="SM00382">
    <property type="entry name" value="AAA"/>
    <property type="match status" value="1"/>
</dbReference>
<dbReference type="Gene3D" id="3.40.50.300">
    <property type="entry name" value="P-loop containing nucleotide triphosphate hydrolases"/>
    <property type="match status" value="1"/>
</dbReference>
<proteinExistence type="inferred from homology"/>
<dbReference type="InterPro" id="IPR027417">
    <property type="entry name" value="P-loop_NTPase"/>
</dbReference>
<dbReference type="InterPro" id="IPR025753">
    <property type="entry name" value="AAA_N_dom"/>
</dbReference>
<dbReference type="Proteomes" id="UP001154282">
    <property type="component" value="Unassembled WGS sequence"/>
</dbReference>
<gene>
    <name evidence="7" type="ORF">LITE_LOCUS24929</name>
</gene>
<evidence type="ECO:0000256" key="3">
    <source>
        <dbReference type="ARBA" id="ARBA00022801"/>
    </source>
</evidence>
<dbReference type="InterPro" id="IPR003593">
    <property type="entry name" value="AAA+_ATPase"/>
</dbReference>
<accession>A0AAV0LPS0</accession>
<reference evidence="7" key="1">
    <citation type="submission" date="2022-08" db="EMBL/GenBank/DDBJ databases">
        <authorList>
            <person name="Gutierrez-Valencia J."/>
        </authorList>
    </citation>
    <scope>NUCLEOTIDE SEQUENCE</scope>
</reference>
<dbReference type="Pfam" id="PF14363">
    <property type="entry name" value="AAA_assoc"/>
    <property type="match status" value="1"/>
</dbReference>
<dbReference type="GO" id="GO:0005524">
    <property type="term" value="F:ATP binding"/>
    <property type="evidence" value="ECO:0007669"/>
    <property type="project" value="InterPro"/>
</dbReference>
<comment type="catalytic activity">
    <reaction evidence="5">
        <text>ATP + H2O = ADP + phosphate + H(+)</text>
        <dbReference type="Rhea" id="RHEA:13065"/>
        <dbReference type="ChEBI" id="CHEBI:15377"/>
        <dbReference type="ChEBI" id="CHEBI:15378"/>
        <dbReference type="ChEBI" id="CHEBI:30616"/>
        <dbReference type="ChEBI" id="CHEBI:43474"/>
        <dbReference type="ChEBI" id="CHEBI:456216"/>
    </reaction>
</comment>
<organism evidence="7 8">
    <name type="scientific">Linum tenue</name>
    <dbReference type="NCBI Taxonomy" id="586396"/>
    <lineage>
        <taxon>Eukaryota</taxon>
        <taxon>Viridiplantae</taxon>
        <taxon>Streptophyta</taxon>
        <taxon>Embryophyta</taxon>
        <taxon>Tracheophyta</taxon>
        <taxon>Spermatophyta</taxon>
        <taxon>Magnoliopsida</taxon>
        <taxon>eudicotyledons</taxon>
        <taxon>Gunneridae</taxon>
        <taxon>Pentapetalae</taxon>
        <taxon>rosids</taxon>
        <taxon>fabids</taxon>
        <taxon>Malpighiales</taxon>
        <taxon>Linaceae</taxon>
        <taxon>Linum</taxon>
    </lineage>
</organism>
<evidence type="ECO:0000313" key="8">
    <source>
        <dbReference type="Proteomes" id="UP001154282"/>
    </source>
</evidence>
<dbReference type="GO" id="GO:0006950">
    <property type="term" value="P:response to stress"/>
    <property type="evidence" value="ECO:0007669"/>
    <property type="project" value="UniProtKB-ARBA"/>
</dbReference>
<keyword evidence="3" id="KW-0378">Hydrolase</keyword>
<evidence type="ECO:0000256" key="4">
    <source>
        <dbReference type="ARBA" id="ARBA00022842"/>
    </source>
</evidence>
<dbReference type="GO" id="GO:0016887">
    <property type="term" value="F:ATP hydrolysis activity"/>
    <property type="evidence" value="ECO:0007669"/>
    <property type="project" value="InterPro"/>
</dbReference>
<protein>
    <recommendedName>
        <fullName evidence="6">AAA+ ATPase domain-containing protein</fullName>
    </recommendedName>
</protein>
<evidence type="ECO:0000256" key="1">
    <source>
        <dbReference type="ARBA" id="ARBA00001946"/>
    </source>
</evidence>
<comment type="cofactor">
    <cofactor evidence="1">
        <name>Mg(2+)</name>
        <dbReference type="ChEBI" id="CHEBI:18420"/>
    </cofactor>
</comment>
<dbReference type="InterPro" id="IPR058017">
    <property type="entry name" value="At3g28540-like_C"/>
</dbReference>
<feature type="domain" description="AAA+ ATPase" evidence="6">
    <location>
        <begin position="247"/>
        <end position="373"/>
    </location>
</feature>
<evidence type="ECO:0000256" key="5">
    <source>
        <dbReference type="ARBA" id="ARBA00049360"/>
    </source>
</evidence>
<dbReference type="AlphaFoldDB" id="A0AAV0LPS0"/>
<evidence type="ECO:0000256" key="2">
    <source>
        <dbReference type="ARBA" id="ARBA00007448"/>
    </source>
</evidence>
<dbReference type="PANTHER" id="PTHR23070">
    <property type="entry name" value="BCS1 AAA-TYPE ATPASE"/>
    <property type="match status" value="1"/>
</dbReference>
<keyword evidence="8" id="KW-1185">Reference proteome</keyword>
<dbReference type="EMBL" id="CAMGYJ010000006">
    <property type="protein sequence ID" value="CAI0436068.1"/>
    <property type="molecule type" value="Genomic_DNA"/>
</dbReference>
<name>A0AAV0LPS0_9ROSI</name>
<keyword evidence="4" id="KW-0460">Magnesium</keyword>
<dbReference type="Gene3D" id="6.10.280.40">
    <property type="match status" value="1"/>
</dbReference>
<dbReference type="Pfam" id="PF25568">
    <property type="entry name" value="AAA_lid_At3g28540"/>
    <property type="match status" value="1"/>
</dbReference>
<dbReference type="InterPro" id="IPR003959">
    <property type="entry name" value="ATPase_AAA_core"/>
</dbReference>
<dbReference type="InterPro" id="IPR050747">
    <property type="entry name" value="Mitochondrial_chaperone_BCS1"/>
</dbReference>
<evidence type="ECO:0000259" key="6">
    <source>
        <dbReference type="SMART" id="SM00382"/>
    </source>
</evidence>
<sequence length="471" mass="52850">MWSLPDPLPSLHLPPLPEKHLLLSTAMSFAAAALLLRDLVPGYLSSRIRRLTTVISNNLTVVIDESDGLTANQMFHAANLYLAHKLSQSTARVKVLKPEKEEDLDVTVDQHQELVDSFGGAKMKWSLSSNPNFTPAYSTSGFTVGLQPSEIRFFELTFHKKHRELVLGSYLPHILAAAKSIREVKKTVKLYAIDYRGDNEHWGAVNFHHPATFETVAMDPGLKKALIADLDAFIERKDFYRKVGKAWKRGYLLYGPPGTGKSSLVAAMANYLKFDVYDLNFKEVYGDSHLHKLLIGAGNRSILVMEDFDRALASKKNDDKISMAGLLNFVDGLWSSCVEEKILVFTTNHKEELDPALLRPGRVDVQVNMSYCTFTAFKTLAYNYLEETEHELFGEIKELLGKVEATPAEVAGELLKSKNVDVALHGVVKLLRSKEGTRSPAAVEENGLLFPEERSVERKNTWNTFQYNGYE</sequence>
<dbReference type="Pfam" id="PF00004">
    <property type="entry name" value="AAA"/>
    <property type="match status" value="1"/>
</dbReference>
<evidence type="ECO:0000313" key="7">
    <source>
        <dbReference type="EMBL" id="CAI0436068.1"/>
    </source>
</evidence>
<dbReference type="SUPFAM" id="SSF52540">
    <property type="entry name" value="P-loop containing nucleoside triphosphate hydrolases"/>
    <property type="match status" value="1"/>
</dbReference>
<comment type="similarity">
    <text evidence="2">Belongs to the AAA ATPase family. BCS1 subfamily.</text>
</comment>
<comment type="caution">
    <text evidence="7">The sequence shown here is derived from an EMBL/GenBank/DDBJ whole genome shotgun (WGS) entry which is preliminary data.</text>
</comment>